<gene>
    <name evidence="1" type="ORF">LA76x_3894</name>
</gene>
<name>A0A0S2E0F1_LYSAN</name>
<proteinExistence type="predicted"/>
<sequence>MHHRVAIGPALRLARVATAEAGMIQNRSPEEYELISQPTEISRI</sequence>
<dbReference type="AlphaFoldDB" id="A0A0S2E0F1"/>
<dbReference type="KEGG" id="laq:GLA29479_3368"/>
<dbReference type="Proteomes" id="UP000060787">
    <property type="component" value="Chromosome"/>
</dbReference>
<organism evidence="1 2">
    <name type="scientific">Lysobacter antibioticus</name>
    <dbReference type="NCBI Taxonomy" id="84531"/>
    <lineage>
        <taxon>Bacteria</taxon>
        <taxon>Pseudomonadati</taxon>
        <taxon>Pseudomonadota</taxon>
        <taxon>Gammaproteobacteria</taxon>
        <taxon>Lysobacterales</taxon>
        <taxon>Lysobacteraceae</taxon>
        <taxon>Lysobacter</taxon>
    </lineage>
</organism>
<evidence type="ECO:0000313" key="2">
    <source>
        <dbReference type="Proteomes" id="UP000060787"/>
    </source>
</evidence>
<dbReference type="EMBL" id="CP011129">
    <property type="protein sequence ID" value="ALN82016.1"/>
    <property type="molecule type" value="Genomic_DNA"/>
</dbReference>
<evidence type="ECO:0000313" key="1">
    <source>
        <dbReference type="EMBL" id="ALN82016.1"/>
    </source>
</evidence>
<dbReference type="KEGG" id="lab:LA76x_3894"/>
<dbReference type="STRING" id="84531.LA76x_3894"/>
<accession>A0A0S2E0F1</accession>
<keyword evidence="2" id="KW-1185">Reference proteome</keyword>
<protein>
    <submittedName>
        <fullName evidence="1">Uncharacterized protein</fullName>
    </submittedName>
</protein>
<reference evidence="1 2" key="1">
    <citation type="journal article" date="2015" name="BMC Genomics">
        <title>Comparative genomics and metabolic profiling of the genus Lysobacter.</title>
        <authorList>
            <person name="de Bruijn I."/>
            <person name="Cheng X."/>
            <person name="de Jager V."/>
            <person name="Exposito R.G."/>
            <person name="Watrous J."/>
            <person name="Patel N."/>
            <person name="Postma J."/>
            <person name="Dorrestein P.C."/>
            <person name="Kobayashi D."/>
            <person name="Raaijmakers J.M."/>
        </authorList>
    </citation>
    <scope>NUCLEOTIDE SEQUENCE [LARGE SCALE GENOMIC DNA]</scope>
    <source>
        <strain evidence="1 2">76</strain>
    </source>
</reference>